<dbReference type="OrthoDB" id="422728at2759"/>
<dbReference type="AlphaFoldDB" id="A0A9W7ZU81"/>
<protein>
    <submittedName>
        <fullName evidence="6">Ubiquitin fusion degradation protein</fullName>
    </submittedName>
</protein>
<dbReference type="Pfam" id="PF03152">
    <property type="entry name" value="UFD1_N1"/>
    <property type="match status" value="1"/>
</dbReference>
<dbReference type="Gene3D" id="2.40.40.50">
    <property type="entry name" value="Ubiquitin fusion degradation protein UFD1, N-terminal domain"/>
    <property type="match status" value="1"/>
</dbReference>
<keyword evidence="7" id="KW-1185">Reference proteome</keyword>
<keyword evidence="2" id="KW-0833">Ubl conjugation pathway</keyword>
<evidence type="ECO:0000256" key="1">
    <source>
        <dbReference type="ARBA" id="ARBA00006043"/>
    </source>
</evidence>
<evidence type="ECO:0000313" key="7">
    <source>
        <dbReference type="Proteomes" id="UP001150538"/>
    </source>
</evidence>
<dbReference type="PANTHER" id="PTHR12555:SF13">
    <property type="entry name" value="UBIQUITIN RECOGNITION FACTOR IN ER-ASSOCIATED DEGRADATION PROTEIN 1"/>
    <property type="match status" value="1"/>
</dbReference>
<feature type="compositionally biased region" description="Polar residues" evidence="3">
    <location>
        <begin position="318"/>
        <end position="329"/>
    </location>
</feature>
<dbReference type="InterPro" id="IPR042299">
    <property type="entry name" value="Ufd1-like_Nn"/>
</dbReference>
<proteinExistence type="inferred from homology"/>
<organism evidence="6 7">
    <name type="scientific">Mycoemilia scoparia</name>
    <dbReference type="NCBI Taxonomy" id="417184"/>
    <lineage>
        <taxon>Eukaryota</taxon>
        <taxon>Fungi</taxon>
        <taxon>Fungi incertae sedis</taxon>
        <taxon>Zoopagomycota</taxon>
        <taxon>Kickxellomycotina</taxon>
        <taxon>Kickxellomycetes</taxon>
        <taxon>Kickxellales</taxon>
        <taxon>Kickxellaceae</taxon>
        <taxon>Mycoemilia</taxon>
    </lineage>
</organism>
<feature type="domain" description="Ubiquitin fusion degradation protein UFD1 N-terminal subdomain 1" evidence="4">
    <location>
        <begin position="47"/>
        <end position="128"/>
    </location>
</feature>
<dbReference type="Proteomes" id="UP001150538">
    <property type="component" value="Unassembled WGS sequence"/>
</dbReference>
<evidence type="ECO:0000259" key="4">
    <source>
        <dbReference type="Pfam" id="PF03152"/>
    </source>
</evidence>
<dbReference type="GO" id="GO:0006511">
    <property type="term" value="P:ubiquitin-dependent protein catabolic process"/>
    <property type="evidence" value="ECO:0007669"/>
    <property type="project" value="InterPro"/>
</dbReference>
<dbReference type="Pfam" id="PF24842">
    <property type="entry name" value="UFD1_N2"/>
    <property type="match status" value="1"/>
</dbReference>
<dbReference type="InterPro" id="IPR055417">
    <property type="entry name" value="UFD1_N1"/>
</dbReference>
<evidence type="ECO:0000313" key="6">
    <source>
        <dbReference type="EMBL" id="KAJ1916233.1"/>
    </source>
</evidence>
<name>A0A9W7ZU81_9FUNG</name>
<feature type="compositionally biased region" description="Low complexity" evidence="3">
    <location>
        <begin position="263"/>
        <end position="273"/>
    </location>
</feature>
<gene>
    <name evidence="6" type="primary">UFD1</name>
    <name evidence="6" type="ORF">H4219_003901</name>
</gene>
<dbReference type="Gene3D" id="3.10.330.10">
    <property type="match status" value="1"/>
</dbReference>
<feature type="region of interest" description="Disordered" evidence="3">
    <location>
        <begin position="306"/>
        <end position="383"/>
    </location>
</feature>
<dbReference type="PANTHER" id="PTHR12555">
    <property type="entry name" value="UBIQUITIN FUSION DEGRADATON PROTEIN 1"/>
    <property type="match status" value="1"/>
</dbReference>
<dbReference type="GO" id="GO:0034098">
    <property type="term" value="C:VCP-NPL4-UFD1 AAA ATPase complex"/>
    <property type="evidence" value="ECO:0007669"/>
    <property type="project" value="TreeGrafter"/>
</dbReference>
<evidence type="ECO:0000259" key="5">
    <source>
        <dbReference type="Pfam" id="PF24842"/>
    </source>
</evidence>
<dbReference type="InterPro" id="IPR004854">
    <property type="entry name" value="Ufd1-like"/>
</dbReference>
<sequence length="383" mass="42358">MSGFNPFDSRNFFSGGLGNSLPGSGIDTYIKRLRPYEDSQTHNLFLKEESSYGNKIYLPDKILDDLTKMQIEYPILFKVENVRTGEYTHAGVLQFTAEMGKTWLPPWMKQKLNVQNRDMVKITNVTLPKCTFAKLEPQSVDFLDITDTRAVLENAMSNYSTLTKGDIIPFKYAGKIYEIKVLELKPQDAVSIVETDMETDFAPPVGYVEPEKWEPSRIRKHYEQSVQTQSSSNSSTTGAETPRRGGVILDSKRRVRRTNALEPSTPRSSNSRTTNKKSQLQENTESDGSSQKTIAPFELPLGHLFFGYDIPPAPPSPTTSENKNTSTSAKGKERETSAATGGSSASGGGGNPSRPRRGVILGSSASRSQSSNPSRSLDFNPSF</sequence>
<accession>A0A9W7ZU81</accession>
<dbReference type="EMBL" id="JANBPU010000110">
    <property type="protein sequence ID" value="KAJ1916233.1"/>
    <property type="molecule type" value="Genomic_DNA"/>
</dbReference>
<dbReference type="GO" id="GO:0036503">
    <property type="term" value="P:ERAD pathway"/>
    <property type="evidence" value="ECO:0007669"/>
    <property type="project" value="TreeGrafter"/>
</dbReference>
<comment type="similarity">
    <text evidence="1">Belongs to the UFD1 family.</text>
</comment>
<reference evidence="6" key="1">
    <citation type="submission" date="2022-07" db="EMBL/GenBank/DDBJ databases">
        <title>Phylogenomic reconstructions and comparative analyses of Kickxellomycotina fungi.</title>
        <authorList>
            <person name="Reynolds N.K."/>
            <person name="Stajich J.E."/>
            <person name="Barry K."/>
            <person name="Grigoriev I.V."/>
            <person name="Crous P."/>
            <person name="Smith M.E."/>
        </authorList>
    </citation>
    <scope>NUCLEOTIDE SEQUENCE</scope>
    <source>
        <strain evidence="6">NBRC 100468</strain>
    </source>
</reference>
<comment type="caution">
    <text evidence="6">The sequence shown here is derived from an EMBL/GenBank/DDBJ whole genome shotgun (WGS) entry which is preliminary data.</text>
</comment>
<feature type="domain" description="Ubiquitin fusion degradation protein UFD1 N-terminal subdomain 2" evidence="5">
    <location>
        <begin position="129"/>
        <end position="204"/>
    </location>
</feature>
<feature type="compositionally biased region" description="Polar residues" evidence="3">
    <location>
        <begin position="276"/>
        <end position="292"/>
    </location>
</feature>
<evidence type="ECO:0000256" key="2">
    <source>
        <dbReference type="ARBA" id="ARBA00022786"/>
    </source>
</evidence>
<dbReference type="InterPro" id="IPR055418">
    <property type="entry name" value="UFD1_N2"/>
</dbReference>
<evidence type="ECO:0000256" key="3">
    <source>
        <dbReference type="SAM" id="MobiDB-lite"/>
    </source>
</evidence>
<feature type="region of interest" description="Disordered" evidence="3">
    <location>
        <begin position="221"/>
        <end position="292"/>
    </location>
</feature>
<feature type="compositionally biased region" description="Low complexity" evidence="3">
    <location>
        <begin position="363"/>
        <end position="376"/>
    </location>
</feature>
<dbReference type="GO" id="GO:0031593">
    <property type="term" value="F:polyubiquitin modification-dependent protein binding"/>
    <property type="evidence" value="ECO:0007669"/>
    <property type="project" value="TreeGrafter"/>
</dbReference>
<feature type="compositionally biased region" description="Low complexity" evidence="3">
    <location>
        <begin position="224"/>
        <end position="237"/>
    </location>
</feature>